<dbReference type="AlphaFoldDB" id="A0A1K1YHK5"/>
<reference evidence="1 2" key="1">
    <citation type="submission" date="2016-11" db="EMBL/GenBank/DDBJ databases">
        <authorList>
            <person name="Jaros S."/>
            <person name="Januszkiewicz K."/>
            <person name="Wedrychowicz H."/>
        </authorList>
    </citation>
    <scope>NUCLEOTIDE SEQUENCE [LARGE SCALE GENOMIC DNA]</scope>
    <source>
        <strain evidence="1 2">DSM 21637</strain>
    </source>
</reference>
<organism evidence="1 2">
    <name type="scientific">Marinospirillum alkaliphilum DSM 21637</name>
    <dbReference type="NCBI Taxonomy" id="1122209"/>
    <lineage>
        <taxon>Bacteria</taxon>
        <taxon>Pseudomonadati</taxon>
        <taxon>Pseudomonadota</taxon>
        <taxon>Gammaproteobacteria</taxon>
        <taxon>Oceanospirillales</taxon>
        <taxon>Oceanospirillaceae</taxon>
        <taxon>Marinospirillum</taxon>
    </lineage>
</organism>
<sequence>MITEQAVNQLAAYIGQLPPAEWDDRLNTAFEEGKVTLCSENDIPGLAKPVHQGAGFDLYLVDASNACASLTNDFSRACGVVVALHDDDDD</sequence>
<dbReference type="EMBL" id="FPJW01000008">
    <property type="protein sequence ID" value="SFX61351.1"/>
    <property type="molecule type" value="Genomic_DNA"/>
</dbReference>
<dbReference type="Proteomes" id="UP000182350">
    <property type="component" value="Unassembled WGS sequence"/>
</dbReference>
<proteinExistence type="predicted"/>
<protein>
    <submittedName>
        <fullName evidence="1">Uncharacterized protein</fullName>
    </submittedName>
</protein>
<evidence type="ECO:0000313" key="2">
    <source>
        <dbReference type="Proteomes" id="UP000182350"/>
    </source>
</evidence>
<dbReference type="STRING" id="1122209.SAMN02745752_02249"/>
<gene>
    <name evidence="1" type="ORF">SAMN02745752_02249</name>
</gene>
<dbReference type="RefSeq" id="WP_072326553.1">
    <property type="nucleotide sequence ID" value="NZ_FPJW01000008.1"/>
</dbReference>
<dbReference type="OrthoDB" id="7960540at2"/>
<accession>A0A1K1YHK5</accession>
<name>A0A1K1YHK5_9GAMM</name>
<evidence type="ECO:0000313" key="1">
    <source>
        <dbReference type="EMBL" id="SFX61351.1"/>
    </source>
</evidence>
<keyword evidence="2" id="KW-1185">Reference proteome</keyword>